<dbReference type="HOGENOM" id="CLU_313096_0_0_1"/>
<protein>
    <submittedName>
        <fullName evidence="8">Putative Serine/threonine-protein phosphatase 6 regulatory ankyrin repeat subunit B</fullName>
    </submittedName>
</protein>
<evidence type="ECO:0000256" key="4">
    <source>
        <dbReference type="ARBA" id="ARBA00022833"/>
    </source>
</evidence>
<feature type="repeat" description="ANK" evidence="6">
    <location>
        <begin position="739"/>
        <end position="771"/>
    </location>
</feature>
<dbReference type="Proteomes" id="UP000005446">
    <property type="component" value="Unassembled WGS sequence"/>
</dbReference>
<keyword evidence="1" id="KW-0479">Metal-binding</keyword>
<feature type="repeat" description="ANK" evidence="6">
    <location>
        <begin position="244"/>
        <end position="265"/>
    </location>
</feature>
<feature type="repeat" description="ANK" evidence="6">
    <location>
        <begin position="547"/>
        <end position="579"/>
    </location>
</feature>
<keyword evidence="5 6" id="KW-0040">ANK repeat</keyword>
<dbReference type="SUPFAM" id="SSF57850">
    <property type="entry name" value="RING/U-box"/>
    <property type="match status" value="1"/>
</dbReference>
<evidence type="ECO:0000313" key="8">
    <source>
        <dbReference type="EMBL" id="EHK97886.1"/>
    </source>
</evidence>
<dbReference type="InterPro" id="IPR036770">
    <property type="entry name" value="Ankyrin_rpt-contain_sf"/>
</dbReference>
<evidence type="ECO:0000256" key="6">
    <source>
        <dbReference type="PROSITE-ProRule" id="PRU00023"/>
    </source>
</evidence>
<feature type="repeat" description="ANK" evidence="6">
    <location>
        <begin position="431"/>
        <end position="463"/>
    </location>
</feature>
<dbReference type="Pfam" id="PF00023">
    <property type="entry name" value="Ank"/>
    <property type="match status" value="1"/>
</dbReference>
<dbReference type="PANTHER" id="PTHR24161">
    <property type="entry name" value="ANK_REP_REGION DOMAIN-CONTAINING PROTEIN-RELATED"/>
    <property type="match status" value="1"/>
</dbReference>
<dbReference type="PROSITE" id="PS50297">
    <property type="entry name" value="ANK_REP_REGION"/>
    <property type="match status" value="7"/>
</dbReference>
<feature type="repeat" description="ANK" evidence="6">
    <location>
        <begin position="514"/>
        <end position="546"/>
    </location>
</feature>
<dbReference type="EMBL" id="AGUE01000170">
    <property type="protein sequence ID" value="EHK97886.1"/>
    <property type="molecule type" value="Genomic_DNA"/>
</dbReference>
<feature type="repeat" description="ANK" evidence="6">
    <location>
        <begin position="673"/>
        <end position="705"/>
    </location>
</feature>
<evidence type="ECO:0000256" key="7">
    <source>
        <dbReference type="SAM" id="MobiDB-lite"/>
    </source>
</evidence>
<dbReference type="SUPFAM" id="SSF48403">
    <property type="entry name" value="Ankyrin repeat"/>
    <property type="match status" value="3"/>
</dbReference>
<dbReference type="InterPro" id="IPR002110">
    <property type="entry name" value="Ankyrin_rpt"/>
</dbReference>
<feature type="repeat" description="ANK" evidence="6">
    <location>
        <begin position="822"/>
        <end position="854"/>
    </location>
</feature>
<dbReference type="InParanoid" id="H0EUF0"/>
<feature type="repeat" description="ANK" evidence="6">
    <location>
        <begin position="294"/>
        <end position="326"/>
    </location>
</feature>
<evidence type="ECO:0000256" key="1">
    <source>
        <dbReference type="ARBA" id="ARBA00022723"/>
    </source>
</evidence>
<keyword evidence="3" id="KW-0863">Zinc-finger</keyword>
<feature type="region of interest" description="Disordered" evidence="7">
    <location>
        <begin position="141"/>
        <end position="170"/>
    </location>
</feature>
<feature type="repeat" description="ANK" evidence="6">
    <location>
        <begin position="52"/>
        <end position="84"/>
    </location>
</feature>
<proteinExistence type="predicted"/>
<comment type="caution">
    <text evidence="8">The sequence shown here is derived from an EMBL/GenBank/DDBJ whole genome shotgun (WGS) entry which is preliminary data.</text>
</comment>
<gene>
    <name evidence="8" type="ORF">M7I_6384</name>
</gene>
<accession>H0EUF0</accession>
<name>H0EUF0_GLAL7</name>
<evidence type="ECO:0000256" key="3">
    <source>
        <dbReference type="ARBA" id="ARBA00022771"/>
    </source>
</evidence>
<dbReference type="AlphaFoldDB" id="H0EUF0"/>
<dbReference type="Pfam" id="PF12796">
    <property type="entry name" value="Ank_2"/>
    <property type="match status" value="6"/>
</dbReference>
<evidence type="ECO:0000256" key="2">
    <source>
        <dbReference type="ARBA" id="ARBA00022737"/>
    </source>
</evidence>
<dbReference type="PANTHER" id="PTHR24161:SF121">
    <property type="entry name" value="M-PHASE PHOSPHOPROTEIN 8"/>
    <property type="match status" value="1"/>
</dbReference>
<sequence>MVSEILKNARSLASTPDLAGRIPLHYAVMNQSKDTKGLSPLHKEKLSSGDYWGMTALHFASIEGRKPIVKLLLDCEARISAQNRFDRTALHLAVAKIDVGVVAELLRKDDANKATKARDKNNKTALQIAAELKRNADEEFAQASSDKQSVEDKLNKPAKTPIQAEEQESRQKLTRQLNEYKNYISTHTSEQNVLKKIIKSLLQKEDLKVSGGKMLLWAAKERLNTTFELLMDEGVEVGEIDVLTGETVLHFAAKVGSSDMVEKLLPRRDPNDARPPATVNESSSVEIVNRPDGTNTTALILGAIGGYSKIVDLLLKAGANPKAVDQNERTALSWAVEKGQVTIVKRLLDEPEMNPNIVDGKPPRLLLARAAENGNLAMAKLLCVKGANVDSKSDSAHTPIFWAVINGHQEIVAYFLRATAKPDVNEIDKFSNYTLLSEAVNAGHLKIVEQLIDAGADVQKQSGSSRETALSYAARLGRKEIRKEGTLKHAGGYDDLVFLLLTLGGADLESKDESGRTPIIWAALEGETTTVKLLSRLNANIESQDEDLRTSLSWAASEGNIAVVDVLLENTAEIESRDKSGPKSQEYVVKRLLDAKASVLSTDYDGRNPLSWATSLGSGGVVRLLLQQDPVTQIETQDSKGLTALHRAVECGANDPVELILNAEPNLNIKDKNQETPLGLGARKDDESVVLQLLEADANPNVQDHLGRTPLFSAIHSDHDTAALRMLDNELDTEKHPTFSPTPLQAAVFQYSYEVVDKLLTRGADVSGMDIQGRTAIHIAAVEGPSKRALTLRTTMILFLKYMTTLMDKAGMHFTMDQPDNDGWTPLHWAAKAGDKEVVQLFLDAGADPNLKEKLNNWSPLGVAQYHDRHSVVETLIKYFEARKEEMSSGVVLPGRADFSKFCDGCRIGPIYGPVFSCTFCDDFDFCYNSSGVGLS</sequence>
<dbReference type="SMART" id="SM00248">
    <property type="entry name" value="ANK"/>
    <property type="match status" value="20"/>
</dbReference>
<reference evidence="8 9" key="1">
    <citation type="journal article" date="2012" name="Eukaryot. Cell">
        <title>Genome sequence of the fungus Glarea lozoyensis: the first genome sequence of a species from the Helotiaceae family.</title>
        <authorList>
            <person name="Youssar L."/>
            <person name="Gruening B.A."/>
            <person name="Erxleben A."/>
            <person name="Guenther S."/>
            <person name="Huettel W."/>
        </authorList>
    </citation>
    <scope>NUCLEOTIDE SEQUENCE [LARGE SCALE GENOMIC DNA]</scope>
    <source>
        <strain evidence="9">ATCC 74030 / MF5533</strain>
    </source>
</reference>
<dbReference type="Gene3D" id="3.30.60.90">
    <property type="match status" value="1"/>
</dbReference>
<evidence type="ECO:0000313" key="9">
    <source>
        <dbReference type="Proteomes" id="UP000005446"/>
    </source>
</evidence>
<dbReference type="PROSITE" id="PS50088">
    <property type="entry name" value="ANK_REPEAT"/>
    <property type="match status" value="10"/>
</dbReference>
<evidence type="ECO:0000256" key="5">
    <source>
        <dbReference type="ARBA" id="ARBA00023043"/>
    </source>
</evidence>
<organism evidence="8 9">
    <name type="scientific">Glarea lozoyensis (strain ATCC 74030 / MF5533)</name>
    <dbReference type="NCBI Taxonomy" id="1104152"/>
    <lineage>
        <taxon>Eukaryota</taxon>
        <taxon>Fungi</taxon>
        <taxon>Dikarya</taxon>
        <taxon>Ascomycota</taxon>
        <taxon>Pezizomycotina</taxon>
        <taxon>Leotiomycetes</taxon>
        <taxon>Helotiales</taxon>
        <taxon>Helotiaceae</taxon>
        <taxon>Glarea</taxon>
    </lineage>
</organism>
<dbReference type="OrthoDB" id="341259at2759"/>
<dbReference type="PRINTS" id="PR01415">
    <property type="entry name" value="ANKYRIN"/>
</dbReference>
<feature type="repeat" description="ANK" evidence="6">
    <location>
        <begin position="640"/>
        <end position="672"/>
    </location>
</feature>
<keyword evidence="9" id="KW-1185">Reference proteome</keyword>
<keyword evidence="2" id="KW-0677">Repeat</keyword>
<keyword evidence="4" id="KW-0862">Zinc</keyword>
<dbReference type="Gene3D" id="1.25.40.20">
    <property type="entry name" value="Ankyrin repeat-containing domain"/>
    <property type="match status" value="5"/>
</dbReference>
<dbReference type="InterPro" id="IPR043145">
    <property type="entry name" value="Znf_ZZ_sf"/>
</dbReference>
<dbReference type="GO" id="GO:0008270">
    <property type="term" value="F:zinc ion binding"/>
    <property type="evidence" value="ECO:0007669"/>
    <property type="project" value="UniProtKB-KW"/>
</dbReference>